<evidence type="ECO:0000259" key="1">
    <source>
        <dbReference type="PROSITE" id="PS50968"/>
    </source>
</evidence>
<accession>A0A6N7Z3G3</accession>
<dbReference type="Gene3D" id="2.40.50.100">
    <property type="match status" value="1"/>
</dbReference>
<protein>
    <submittedName>
        <fullName evidence="2">Biotin-requiring enzyme family protein</fullName>
    </submittedName>
</protein>
<feature type="domain" description="Lipoyl-binding" evidence="1">
    <location>
        <begin position="1"/>
        <end position="75"/>
    </location>
</feature>
<dbReference type="Proteomes" id="UP000440096">
    <property type="component" value="Unassembled WGS sequence"/>
</dbReference>
<dbReference type="InterPro" id="IPR011053">
    <property type="entry name" value="Single_hybrid_motif"/>
</dbReference>
<sequence length="77" mass="8132">MEVRVPKLSMDAVQATFVAWLVDDGATVEDEQPLYTVETDKVETDVLAPASGVLRRGSAVPGTEYPIGTVLGVIEAG</sequence>
<dbReference type="PROSITE" id="PS50968">
    <property type="entry name" value="BIOTINYL_LIPOYL"/>
    <property type="match status" value="1"/>
</dbReference>
<gene>
    <name evidence="2" type="ORF">GKO32_16980</name>
</gene>
<name>A0A6N7Z3G3_9PSEU</name>
<keyword evidence="3" id="KW-1185">Reference proteome</keyword>
<reference evidence="2 3" key="1">
    <citation type="submission" date="2019-11" db="EMBL/GenBank/DDBJ databases">
        <title>Draft genome of Amycolatopsis RM579.</title>
        <authorList>
            <person name="Duangmal K."/>
            <person name="Mingma R."/>
        </authorList>
    </citation>
    <scope>NUCLEOTIDE SEQUENCE [LARGE SCALE GENOMIC DNA]</scope>
    <source>
        <strain evidence="2 3">RM579</strain>
    </source>
</reference>
<dbReference type="CDD" id="cd06849">
    <property type="entry name" value="lipoyl_domain"/>
    <property type="match status" value="1"/>
</dbReference>
<proteinExistence type="predicted"/>
<dbReference type="Pfam" id="PF00364">
    <property type="entry name" value="Biotin_lipoyl"/>
    <property type="match status" value="1"/>
</dbReference>
<evidence type="ECO:0000313" key="3">
    <source>
        <dbReference type="Proteomes" id="UP000440096"/>
    </source>
</evidence>
<dbReference type="AlphaFoldDB" id="A0A6N7Z3G3"/>
<dbReference type="InterPro" id="IPR000089">
    <property type="entry name" value="Biotin_lipoyl"/>
</dbReference>
<dbReference type="SUPFAM" id="SSF51230">
    <property type="entry name" value="Single hybrid motif"/>
    <property type="match status" value="1"/>
</dbReference>
<evidence type="ECO:0000313" key="2">
    <source>
        <dbReference type="EMBL" id="MTD55659.1"/>
    </source>
</evidence>
<dbReference type="EMBL" id="WMBA01000024">
    <property type="protein sequence ID" value="MTD55659.1"/>
    <property type="molecule type" value="Genomic_DNA"/>
</dbReference>
<comment type="caution">
    <text evidence="2">The sequence shown here is derived from an EMBL/GenBank/DDBJ whole genome shotgun (WGS) entry which is preliminary data.</text>
</comment>
<organism evidence="2 3">
    <name type="scientific">Amycolatopsis pithecellobii</name>
    <dbReference type="NCBI Taxonomy" id="664692"/>
    <lineage>
        <taxon>Bacteria</taxon>
        <taxon>Bacillati</taxon>
        <taxon>Actinomycetota</taxon>
        <taxon>Actinomycetes</taxon>
        <taxon>Pseudonocardiales</taxon>
        <taxon>Pseudonocardiaceae</taxon>
        <taxon>Amycolatopsis</taxon>
    </lineage>
</organism>